<comment type="caution">
    <text evidence="1">The sequence shown here is derived from an EMBL/GenBank/DDBJ whole genome shotgun (WGS) entry which is preliminary data.</text>
</comment>
<dbReference type="Proteomes" id="UP001199322">
    <property type="component" value="Unassembled WGS sequence"/>
</dbReference>
<dbReference type="RefSeq" id="WP_182553251.1">
    <property type="nucleotide sequence ID" value="NZ_QGAQ01000014.1"/>
</dbReference>
<evidence type="ECO:0000313" key="1">
    <source>
        <dbReference type="EMBL" id="MBX3891334.1"/>
    </source>
</evidence>
<name>A0AAW4Q5J7_RALPI</name>
<protein>
    <submittedName>
        <fullName evidence="1">Uncharacterized protein</fullName>
    </submittedName>
</protein>
<dbReference type="AlphaFoldDB" id="A0AAW4Q5J7"/>
<evidence type="ECO:0000313" key="2">
    <source>
        <dbReference type="Proteomes" id="UP001199322"/>
    </source>
</evidence>
<dbReference type="EMBL" id="QGBI01000014">
    <property type="protein sequence ID" value="MBX3891334.1"/>
    <property type="molecule type" value="Genomic_DNA"/>
</dbReference>
<reference evidence="1" key="1">
    <citation type="submission" date="2018-06" db="EMBL/GenBank/DDBJ databases">
        <authorList>
            <person name="O'Rourke A."/>
        </authorList>
    </citation>
    <scope>NUCLEOTIDE SEQUENCE</scope>
    <source>
        <strain evidence="1">132550021-3</strain>
    </source>
</reference>
<accession>A0AAW4Q5J7</accession>
<sequence>MKRTSALIGHPTMRLGDISPSRSISFSPNLYAWMKKEGHFYSDGGHAEQIYMVLPKSQLAECFGAETLMIGHPYNQYEGDSDFSGIRLFSALCLGARAGRMCYSGAMGSLKLVAGFWERYLEVGRCAIDPEHQEHFVGGERYAIRGETRSCLWCSTQHRRAVVPRAECDETWVAI</sequence>
<organism evidence="1 2">
    <name type="scientific">Ralstonia pickettii</name>
    <name type="common">Burkholderia pickettii</name>
    <dbReference type="NCBI Taxonomy" id="329"/>
    <lineage>
        <taxon>Bacteria</taxon>
        <taxon>Pseudomonadati</taxon>
        <taxon>Pseudomonadota</taxon>
        <taxon>Betaproteobacteria</taxon>
        <taxon>Burkholderiales</taxon>
        <taxon>Burkholderiaceae</taxon>
        <taxon>Ralstonia</taxon>
    </lineage>
</organism>
<gene>
    <name evidence="1" type="ORF">DEE74_15825</name>
</gene>
<proteinExistence type="predicted"/>